<evidence type="ECO:0000313" key="3">
    <source>
        <dbReference type="EMBL" id="PSR92927.1"/>
    </source>
</evidence>
<organism evidence="3 4">
    <name type="scientific">Actinidia chinensis var. chinensis</name>
    <name type="common">Chinese soft-hair kiwi</name>
    <dbReference type="NCBI Taxonomy" id="1590841"/>
    <lineage>
        <taxon>Eukaryota</taxon>
        <taxon>Viridiplantae</taxon>
        <taxon>Streptophyta</taxon>
        <taxon>Embryophyta</taxon>
        <taxon>Tracheophyta</taxon>
        <taxon>Spermatophyta</taxon>
        <taxon>Magnoliopsida</taxon>
        <taxon>eudicotyledons</taxon>
        <taxon>Gunneridae</taxon>
        <taxon>Pentapetalae</taxon>
        <taxon>asterids</taxon>
        <taxon>Ericales</taxon>
        <taxon>Actinidiaceae</taxon>
        <taxon>Actinidia</taxon>
    </lineage>
</organism>
<dbReference type="AlphaFoldDB" id="A0A2R6PLI2"/>
<dbReference type="GO" id="GO:0004857">
    <property type="term" value="F:enzyme inhibitor activity"/>
    <property type="evidence" value="ECO:0007669"/>
    <property type="project" value="InterPro"/>
</dbReference>
<feature type="transmembrane region" description="Helical" evidence="1">
    <location>
        <begin position="28"/>
        <end position="46"/>
    </location>
</feature>
<dbReference type="OMA" id="YAFLVWS"/>
<sequence length="152" mass="16330">MASLRAYGKVDKAKQERLDTRRKTRKRVTIIVLSSIVLTGVIVAAVEGGISAKDGSSARNGGSVSTSVKVVCDGTLYPDSCYSSLNPLVRSSHEDQPEKFFKLSVKVAKDELSRASQFFSENGPLPTEGDKMSIAALKSCRALLGLALDHLE</sequence>
<dbReference type="InParanoid" id="A0A2R6PLI2"/>
<reference evidence="4" key="2">
    <citation type="journal article" date="2018" name="BMC Genomics">
        <title>A manually annotated Actinidia chinensis var. chinensis (kiwifruit) genome highlights the challenges associated with draft genomes and gene prediction in plants.</title>
        <authorList>
            <person name="Pilkington S.M."/>
            <person name="Crowhurst R."/>
            <person name="Hilario E."/>
            <person name="Nardozza S."/>
            <person name="Fraser L."/>
            <person name="Peng Y."/>
            <person name="Gunaseelan K."/>
            <person name="Simpson R."/>
            <person name="Tahir J."/>
            <person name="Deroles S.C."/>
            <person name="Templeton K."/>
            <person name="Luo Z."/>
            <person name="Davy M."/>
            <person name="Cheng C."/>
            <person name="McNeilage M."/>
            <person name="Scaglione D."/>
            <person name="Liu Y."/>
            <person name="Zhang Q."/>
            <person name="Datson P."/>
            <person name="De Silva N."/>
            <person name="Gardiner S.E."/>
            <person name="Bassett H."/>
            <person name="Chagne D."/>
            <person name="McCallum J."/>
            <person name="Dzierzon H."/>
            <person name="Deng C."/>
            <person name="Wang Y.Y."/>
            <person name="Barron L."/>
            <person name="Manako K."/>
            <person name="Bowen J."/>
            <person name="Foster T.M."/>
            <person name="Erridge Z.A."/>
            <person name="Tiffin H."/>
            <person name="Waite C.N."/>
            <person name="Davies K.M."/>
            <person name="Grierson E.P."/>
            <person name="Laing W.A."/>
            <person name="Kirk R."/>
            <person name="Chen X."/>
            <person name="Wood M."/>
            <person name="Montefiori M."/>
            <person name="Brummell D.A."/>
            <person name="Schwinn K.E."/>
            <person name="Catanach A."/>
            <person name="Fullerton C."/>
            <person name="Li D."/>
            <person name="Meiyalaghan S."/>
            <person name="Nieuwenhuizen N."/>
            <person name="Read N."/>
            <person name="Prakash R."/>
            <person name="Hunter D."/>
            <person name="Zhang H."/>
            <person name="McKenzie M."/>
            <person name="Knabel M."/>
            <person name="Harris A."/>
            <person name="Allan A.C."/>
            <person name="Gleave A."/>
            <person name="Chen A."/>
            <person name="Janssen B.J."/>
            <person name="Plunkett B."/>
            <person name="Ampomah-Dwamena C."/>
            <person name="Voogd C."/>
            <person name="Leif D."/>
            <person name="Lafferty D."/>
            <person name="Souleyre E.J.F."/>
            <person name="Varkonyi-Gasic E."/>
            <person name="Gambi F."/>
            <person name="Hanley J."/>
            <person name="Yao J.L."/>
            <person name="Cheung J."/>
            <person name="David K.M."/>
            <person name="Warren B."/>
            <person name="Marsh K."/>
            <person name="Snowden K.C."/>
            <person name="Lin-Wang K."/>
            <person name="Brian L."/>
            <person name="Martinez-Sanchez M."/>
            <person name="Wang M."/>
            <person name="Ileperuma N."/>
            <person name="Macnee N."/>
            <person name="Campin R."/>
            <person name="McAtee P."/>
            <person name="Drummond R.S.M."/>
            <person name="Espley R.V."/>
            <person name="Ireland H.S."/>
            <person name="Wu R."/>
            <person name="Atkinson R.G."/>
            <person name="Karunairetnam S."/>
            <person name="Bulley S."/>
            <person name="Chunkath S."/>
            <person name="Hanley Z."/>
            <person name="Storey R."/>
            <person name="Thrimawithana A.H."/>
            <person name="Thomson S."/>
            <person name="David C."/>
            <person name="Testolin R."/>
            <person name="Huang H."/>
            <person name="Hellens R.P."/>
            <person name="Schaffer R.J."/>
        </authorList>
    </citation>
    <scope>NUCLEOTIDE SEQUENCE [LARGE SCALE GENOMIC DNA]</scope>
    <source>
        <strain evidence="4">cv. Red5</strain>
    </source>
</reference>
<dbReference type="Gene3D" id="1.20.140.40">
    <property type="entry name" value="Invertase/pectin methylesterase inhibitor family protein"/>
    <property type="match status" value="1"/>
</dbReference>
<protein>
    <submittedName>
        <fullName evidence="3">Pectinesterase</fullName>
    </submittedName>
</protein>
<dbReference type="EMBL" id="NKQK01000024">
    <property type="protein sequence ID" value="PSR92927.1"/>
    <property type="molecule type" value="Genomic_DNA"/>
</dbReference>
<gene>
    <name evidence="3" type="ORF">CEY00_Acc27530</name>
</gene>
<feature type="non-terminal residue" evidence="3">
    <location>
        <position position="152"/>
    </location>
</feature>
<keyword evidence="1" id="KW-1133">Transmembrane helix</keyword>
<dbReference type="CDD" id="cd15798">
    <property type="entry name" value="PMEI-like_3"/>
    <property type="match status" value="1"/>
</dbReference>
<feature type="domain" description="Pectinesterase inhibitor" evidence="2">
    <location>
        <begin position="67"/>
        <end position="152"/>
    </location>
</feature>
<dbReference type="InterPro" id="IPR035513">
    <property type="entry name" value="Invertase/methylesterase_inhib"/>
</dbReference>
<dbReference type="Gramene" id="PSR92927">
    <property type="protein sequence ID" value="PSR92927"/>
    <property type="gene ID" value="CEY00_Acc27530"/>
</dbReference>
<dbReference type="OrthoDB" id="1748158at2759"/>
<dbReference type="InterPro" id="IPR006501">
    <property type="entry name" value="Pectinesterase_inhib_dom"/>
</dbReference>
<comment type="caution">
    <text evidence="3">The sequence shown here is derived from an EMBL/GenBank/DDBJ whole genome shotgun (WGS) entry which is preliminary data.</text>
</comment>
<evidence type="ECO:0000313" key="4">
    <source>
        <dbReference type="Proteomes" id="UP000241394"/>
    </source>
</evidence>
<keyword evidence="1" id="KW-0472">Membrane</keyword>
<dbReference type="NCBIfam" id="TIGR01614">
    <property type="entry name" value="PME_inhib"/>
    <property type="match status" value="1"/>
</dbReference>
<accession>A0A2R6PLI2</accession>
<keyword evidence="4" id="KW-1185">Reference proteome</keyword>
<reference evidence="3 4" key="1">
    <citation type="submission" date="2017-07" db="EMBL/GenBank/DDBJ databases">
        <title>An improved, manually edited Actinidia chinensis var. chinensis (kiwifruit) genome highlights the challenges associated with draft genomes and gene prediction in plants.</title>
        <authorList>
            <person name="Pilkington S."/>
            <person name="Crowhurst R."/>
            <person name="Hilario E."/>
            <person name="Nardozza S."/>
            <person name="Fraser L."/>
            <person name="Peng Y."/>
            <person name="Gunaseelan K."/>
            <person name="Simpson R."/>
            <person name="Tahir J."/>
            <person name="Deroles S."/>
            <person name="Templeton K."/>
            <person name="Luo Z."/>
            <person name="Davy M."/>
            <person name="Cheng C."/>
            <person name="Mcneilage M."/>
            <person name="Scaglione D."/>
            <person name="Liu Y."/>
            <person name="Zhang Q."/>
            <person name="Datson P."/>
            <person name="De Silva N."/>
            <person name="Gardiner S."/>
            <person name="Bassett H."/>
            <person name="Chagne D."/>
            <person name="Mccallum J."/>
            <person name="Dzierzon H."/>
            <person name="Deng C."/>
            <person name="Wang Y.-Y."/>
            <person name="Barron N."/>
            <person name="Manako K."/>
            <person name="Bowen J."/>
            <person name="Foster T."/>
            <person name="Erridge Z."/>
            <person name="Tiffin H."/>
            <person name="Waite C."/>
            <person name="Davies K."/>
            <person name="Grierson E."/>
            <person name="Laing W."/>
            <person name="Kirk R."/>
            <person name="Chen X."/>
            <person name="Wood M."/>
            <person name="Montefiori M."/>
            <person name="Brummell D."/>
            <person name="Schwinn K."/>
            <person name="Catanach A."/>
            <person name="Fullerton C."/>
            <person name="Li D."/>
            <person name="Meiyalaghan S."/>
            <person name="Nieuwenhuizen N."/>
            <person name="Read N."/>
            <person name="Prakash R."/>
            <person name="Hunter D."/>
            <person name="Zhang H."/>
            <person name="Mckenzie M."/>
            <person name="Knabel M."/>
            <person name="Harris A."/>
            <person name="Allan A."/>
            <person name="Chen A."/>
            <person name="Janssen B."/>
            <person name="Plunkett B."/>
            <person name="Dwamena C."/>
            <person name="Voogd C."/>
            <person name="Leif D."/>
            <person name="Lafferty D."/>
            <person name="Souleyre E."/>
            <person name="Varkonyi-Gasic E."/>
            <person name="Gambi F."/>
            <person name="Hanley J."/>
            <person name="Yao J.-L."/>
            <person name="Cheung J."/>
            <person name="David K."/>
            <person name="Warren B."/>
            <person name="Marsh K."/>
            <person name="Snowden K."/>
            <person name="Lin-Wang K."/>
            <person name="Brian L."/>
            <person name="Martinez-Sanchez M."/>
            <person name="Wang M."/>
            <person name="Ileperuma N."/>
            <person name="Macnee N."/>
            <person name="Campin R."/>
            <person name="Mcatee P."/>
            <person name="Drummond R."/>
            <person name="Espley R."/>
            <person name="Ireland H."/>
            <person name="Wu R."/>
            <person name="Atkinson R."/>
            <person name="Karunairetnam S."/>
            <person name="Bulley S."/>
            <person name="Chunkath S."/>
            <person name="Hanley Z."/>
            <person name="Storey R."/>
            <person name="Thrimawithana A."/>
            <person name="Thomson S."/>
            <person name="David C."/>
            <person name="Testolin R."/>
        </authorList>
    </citation>
    <scope>NUCLEOTIDE SEQUENCE [LARGE SCALE GENOMIC DNA]</scope>
    <source>
        <strain evidence="4">cv. Red5</strain>
        <tissue evidence="3">Young leaf</tissue>
    </source>
</reference>
<dbReference type="STRING" id="1590841.A0A2R6PLI2"/>
<dbReference type="Pfam" id="PF04043">
    <property type="entry name" value="PMEI"/>
    <property type="match status" value="1"/>
</dbReference>
<evidence type="ECO:0000259" key="2">
    <source>
        <dbReference type="Pfam" id="PF04043"/>
    </source>
</evidence>
<evidence type="ECO:0000256" key="1">
    <source>
        <dbReference type="SAM" id="Phobius"/>
    </source>
</evidence>
<proteinExistence type="predicted"/>
<name>A0A2R6PLI2_ACTCC</name>
<dbReference type="Proteomes" id="UP000241394">
    <property type="component" value="Chromosome LG24"/>
</dbReference>
<dbReference type="SUPFAM" id="SSF101148">
    <property type="entry name" value="Plant invertase/pectin methylesterase inhibitor"/>
    <property type="match status" value="1"/>
</dbReference>
<keyword evidence="1" id="KW-0812">Transmembrane</keyword>